<dbReference type="EMBL" id="VUJX02000004">
    <property type="protein sequence ID" value="KAL0938125.1"/>
    <property type="molecule type" value="Genomic_DNA"/>
</dbReference>
<protein>
    <submittedName>
        <fullName evidence="1">Uncharacterized protein</fullName>
    </submittedName>
</protein>
<name>A0ACC3Z226_COLTU</name>
<reference evidence="1 2" key="1">
    <citation type="journal article" date="2020" name="Phytopathology">
        <title>Genome Sequence Resources of Colletotrichum truncatum, C. plurivorum, C. musicola, and C. sojae: Four Species Pathogenic to Soybean (Glycine max).</title>
        <authorList>
            <person name="Rogerio F."/>
            <person name="Boufleur T.R."/>
            <person name="Ciampi-Guillardi M."/>
            <person name="Sukno S.A."/>
            <person name="Thon M.R."/>
            <person name="Massola Junior N.S."/>
            <person name="Baroncelli R."/>
        </authorList>
    </citation>
    <scope>NUCLEOTIDE SEQUENCE [LARGE SCALE GENOMIC DNA]</scope>
    <source>
        <strain evidence="1 2">CMES1059</strain>
    </source>
</reference>
<accession>A0ACC3Z226</accession>
<sequence>MRGLPCNGQPSPQTATVQARSTSAPAPSGSVDDSILGRLRKLEQAVFGSGPAAENGASTDLSSTIPASSLEDGRRRDRHHSIVGEVQRQPPSRLPRRSLMNSERQQTAKFLDSTFTRYGLHVSLPHDKVDYRVANFSQFPKTPSSTATGLTPTEIGDGRPSTWLMTQKEALNFLDDFISNPFHLLPIIHVPATRSVINAFYTSLSQGEDPNPAHAALILGIAATSAFFFSGNSEASNTFTSSEEATKTALTWVRSVLNIFEQSPPCTLGCLEEVQARVILSYLVYNFEGCSGRFRFLHSCSVAAAREGSLHIVDSPSLEQQNDAVTREIKRRIWWHIVATDWMLGLMGGPTDGTYSVHPRHMNVRYPRNINDDDESLLDETINHPPDVATNLSCFLRRIQLGEISRSIIDARAPGNPETEIADPDQVLQLDRLFSDVLSELPPFLKPDGPIPPGAPPYLALQRDVVLLGFHSRRARLHRPFLLHETQDAANQQSRDICLHSARIVLSIATRLLKSSQTRQSMPSHNTRAMGRRLGCVIGHMFMVCTILALNAGVETSRKQHGVCEDGAGTVTDATADTHAEVAEACRALATAGEVSAVAARLVHNLASVLRRYRVQGVDDVGVAEPDRPPEASSNVLDDLRKEAPSLSGGVNGEDHESGIDNIAMANGDFGLDGLWDGLVADTSTAYGWDQLFAGLDSYCGPT</sequence>
<organism evidence="1 2">
    <name type="scientific">Colletotrichum truncatum</name>
    <name type="common">Anthracnose fungus</name>
    <name type="synonym">Colletotrichum capsici</name>
    <dbReference type="NCBI Taxonomy" id="5467"/>
    <lineage>
        <taxon>Eukaryota</taxon>
        <taxon>Fungi</taxon>
        <taxon>Dikarya</taxon>
        <taxon>Ascomycota</taxon>
        <taxon>Pezizomycotina</taxon>
        <taxon>Sordariomycetes</taxon>
        <taxon>Hypocreomycetidae</taxon>
        <taxon>Glomerellales</taxon>
        <taxon>Glomerellaceae</taxon>
        <taxon>Colletotrichum</taxon>
        <taxon>Colletotrichum truncatum species complex</taxon>
    </lineage>
</organism>
<evidence type="ECO:0000313" key="2">
    <source>
        <dbReference type="Proteomes" id="UP000805649"/>
    </source>
</evidence>
<dbReference type="Proteomes" id="UP000805649">
    <property type="component" value="Unassembled WGS sequence"/>
</dbReference>
<comment type="caution">
    <text evidence="1">The sequence shown here is derived from an EMBL/GenBank/DDBJ whole genome shotgun (WGS) entry which is preliminary data.</text>
</comment>
<gene>
    <name evidence="1" type="ORF">CTRU02_207856</name>
</gene>
<keyword evidence="2" id="KW-1185">Reference proteome</keyword>
<evidence type="ECO:0000313" key="1">
    <source>
        <dbReference type="EMBL" id="KAL0938125.1"/>
    </source>
</evidence>
<proteinExistence type="predicted"/>